<dbReference type="InterPro" id="IPR036187">
    <property type="entry name" value="DNA_mismatch_repair_MutS_sf"/>
</dbReference>
<dbReference type="SUPFAM" id="SSF52540">
    <property type="entry name" value="P-loop containing nucleoside triphosphate hydrolases"/>
    <property type="match status" value="1"/>
</dbReference>
<dbReference type="InterPro" id="IPR000432">
    <property type="entry name" value="DNA_mismatch_repair_MutS_C"/>
</dbReference>
<feature type="domain" description="DNA mismatch repair proteins mutS family" evidence="12">
    <location>
        <begin position="680"/>
        <end position="696"/>
    </location>
</feature>
<sequence length="839" mass="93823">MMQQYLQLKASYPDILLFYRMGDFYELFYDDAKRAARLLDITLTQRGQSAGQPIPMAGVPYHAVESYLARLVRQGESVAICEQIGDPATSKGPVKREVVRIVTPGTLTDEALLEERRDNLVAALYARQDHYGLACLDLSSGRFSVQQLQGNEALHSELVRLQPAELLVEESFNSDPLDSRVLAIKPRPPWFFDHDSAYRLLCEQFQTRHLAGFGCDDWPLAIAAAGALLRYVQETQCGVLPHLHGLISEQREQSLLLDAATRQNLELEQNLAGQHAHTLAGIMDRCVTPMGSRLLRRWINRPLRAQARLRQRQALIGLWLEDERYAPLRELLNQVGDIERILTRVALKSARPRDLRQLSVALAVLPELQRQLGELASDNPLLDELAEQARPFPQIVALLEQALVEQPPLLIRDGGVIAEGYDSELDELRDLQHNVGDVLAELEQRERDQSGIPTLKVGYNRVHGYYIEISRARAESVPAHYQRRQTLKAAERYITPELKALEDKVLSANERALAREKALYDQLLDRLNTEHRDLQACAAALAQLDALGNLAERAAALNLRCPQLVPDEGLQISAGRHPVIEQVQSTPFTPNDLELDETTRMLIITGPNMGGKSTYMRQIALITLLAHIGSYVPAESARIGPVDRIFTRIGAADDLAGGRSTFMVEMTETANILHHATRHSLVLMDEIGRGTSTFDGLALAWASARDLLTRIQAYTLFATHYFEMTRLPELLPHCRNVHLDAREHGEQIVFLHQVKPGPASRSYGLHVAALAGVPRAVLEQAQAKLQQLEQGEHVSVPPPTTPEPDEHPVLSTLRQLDADELSPRQALEQIYQLKKLLGP</sequence>
<dbReference type="Gene3D" id="3.30.420.110">
    <property type="entry name" value="MutS, connector domain"/>
    <property type="match status" value="1"/>
</dbReference>
<feature type="binding site" evidence="9">
    <location>
        <begin position="606"/>
        <end position="613"/>
    </location>
    <ligand>
        <name>ATP</name>
        <dbReference type="ChEBI" id="CHEBI:30616"/>
    </ligand>
</feature>
<dbReference type="SMART" id="SM00533">
    <property type="entry name" value="MUTSd"/>
    <property type="match status" value="1"/>
</dbReference>
<evidence type="ECO:0000256" key="11">
    <source>
        <dbReference type="SAM" id="MobiDB-lite"/>
    </source>
</evidence>
<dbReference type="GO" id="GO:0003684">
    <property type="term" value="F:damaged DNA binding"/>
    <property type="evidence" value="ECO:0007669"/>
    <property type="project" value="UniProtKB-UniRule"/>
</dbReference>
<dbReference type="InterPro" id="IPR007861">
    <property type="entry name" value="DNA_mismatch_repair_MutS_clamp"/>
</dbReference>
<keyword evidence="4 9" id="KW-0227">DNA damage</keyword>
<gene>
    <name evidence="9" type="primary">mutS</name>
    <name evidence="13" type="ORF">EDC23_0776</name>
</gene>
<evidence type="ECO:0000256" key="2">
    <source>
        <dbReference type="ARBA" id="ARBA00021982"/>
    </source>
</evidence>
<evidence type="ECO:0000256" key="9">
    <source>
        <dbReference type="HAMAP-Rule" id="MF_00096"/>
    </source>
</evidence>
<protein>
    <recommendedName>
        <fullName evidence="2 9">DNA mismatch repair protein MutS</fullName>
    </recommendedName>
</protein>
<dbReference type="PANTHER" id="PTHR11361">
    <property type="entry name" value="DNA MISMATCH REPAIR PROTEIN MUTS FAMILY MEMBER"/>
    <property type="match status" value="1"/>
</dbReference>
<evidence type="ECO:0000256" key="5">
    <source>
        <dbReference type="ARBA" id="ARBA00022840"/>
    </source>
</evidence>
<dbReference type="AlphaFoldDB" id="A0A4R8IPH3"/>
<dbReference type="GO" id="GO:0005524">
    <property type="term" value="F:ATP binding"/>
    <property type="evidence" value="ECO:0007669"/>
    <property type="project" value="UniProtKB-UniRule"/>
</dbReference>
<organism evidence="13 14">
    <name type="scientific">Thiohalophilus thiocyanatoxydans</name>
    <dbReference type="NCBI Taxonomy" id="381308"/>
    <lineage>
        <taxon>Bacteria</taxon>
        <taxon>Pseudomonadati</taxon>
        <taxon>Pseudomonadota</taxon>
        <taxon>Gammaproteobacteria</taxon>
        <taxon>Thiohalomonadales</taxon>
        <taxon>Thiohalophilaceae</taxon>
        <taxon>Thiohalophilus</taxon>
    </lineage>
</organism>
<dbReference type="NCBIfam" id="NF003810">
    <property type="entry name" value="PRK05399.1"/>
    <property type="match status" value="1"/>
</dbReference>
<dbReference type="FunFam" id="3.40.1170.10:FF:000001">
    <property type="entry name" value="DNA mismatch repair protein MutS"/>
    <property type="match status" value="1"/>
</dbReference>
<evidence type="ECO:0000259" key="12">
    <source>
        <dbReference type="PROSITE" id="PS00486"/>
    </source>
</evidence>
<dbReference type="InterPro" id="IPR007695">
    <property type="entry name" value="DNA_mismatch_repair_MutS-lik_N"/>
</dbReference>
<evidence type="ECO:0000256" key="6">
    <source>
        <dbReference type="ARBA" id="ARBA00023125"/>
    </source>
</evidence>
<feature type="region of interest" description="Disordered" evidence="11">
    <location>
        <begin position="789"/>
        <end position="808"/>
    </location>
</feature>
<dbReference type="HAMAP" id="MF_00096">
    <property type="entry name" value="MutS"/>
    <property type="match status" value="1"/>
</dbReference>
<dbReference type="FunFam" id="3.40.50.300:FF:000283">
    <property type="entry name" value="DNA mismatch repair protein MutS"/>
    <property type="match status" value="1"/>
</dbReference>
<evidence type="ECO:0000313" key="13">
    <source>
        <dbReference type="EMBL" id="TDY02408.1"/>
    </source>
</evidence>
<dbReference type="InterPro" id="IPR007860">
    <property type="entry name" value="DNA_mmatch_repair_MutS_con_dom"/>
</dbReference>
<dbReference type="Gene3D" id="3.40.1170.10">
    <property type="entry name" value="DNA repair protein MutS, domain I"/>
    <property type="match status" value="1"/>
</dbReference>
<dbReference type="InterPro" id="IPR045076">
    <property type="entry name" value="MutS"/>
</dbReference>
<keyword evidence="6 9" id="KW-0238">DNA-binding</keyword>
<dbReference type="CDD" id="cd03284">
    <property type="entry name" value="ABC_MutS1"/>
    <property type="match status" value="1"/>
</dbReference>
<evidence type="ECO:0000313" key="14">
    <source>
        <dbReference type="Proteomes" id="UP000294914"/>
    </source>
</evidence>
<dbReference type="PIRSF" id="PIRSF037677">
    <property type="entry name" value="DNA_mis_repair_Msh6"/>
    <property type="match status" value="1"/>
</dbReference>
<dbReference type="GO" id="GO:0140664">
    <property type="term" value="F:ATP-dependent DNA damage sensor activity"/>
    <property type="evidence" value="ECO:0007669"/>
    <property type="project" value="InterPro"/>
</dbReference>
<proteinExistence type="inferred from homology"/>
<dbReference type="InterPro" id="IPR017261">
    <property type="entry name" value="DNA_mismatch_repair_MutS/MSH"/>
</dbReference>
<dbReference type="SUPFAM" id="SSF48334">
    <property type="entry name" value="DNA repair protein MutS, domain III"/>
    <property type="match status" value="1"/>
</dbReference>
<dbReference type="Gene3D" id="3.40.50.300">
    <property type="entry name" value="P-loop containing nucleotide triphosphate hydrolases"/>
    <property type="match status" value="1"/>
</dbReference>
<dbReference type="GO" id="GO:0005829">
    <property type="term" value="C:cytosol"/>
    <property type="evidence" value="ECO:0007669"/>
    <property type="project" value="TreeGrafter"/>
</dbReference>
<dbReference type="Gene3D" id="1.10.1420.10">
    <property type="match status" value="2"/>
</dbReference>
<evidence type="ECO:0000256" key="3">
    <source>
        <dbReference type="ARBA" id="ARBA00022741"/>
    </source>
</evidence>
<dbReference type="NCBIfam" id="TIGR01070">
    <property type="entry name" value="mutS1"/>
    <property type="match status" value="1"/>
</dbReference>
<dbReference type="InterPro" id="IPR036678">
    <property type="entry name" value="MutS_con_dom_sf"/>
</dbReference>
<dbReference type="PROSITE" id="PS00486">
    <property type="entry name" value="DNA_MISMATCH_REPAIR_2"/>
    <property type="match status" value="1"/>
</dbReference>
<evidence type="ECO:0000256" key="4">
    <source>
        <dbReference type="ARBA" id="ARBA00022763"/>
    </source>
</evidence>
<comment type="caution">
    <text evidence="13">The sequence shown here is derived from an EMBL/GenBank/DDBJ whole genome shotgun (WGS) entry which is preliminary data.</text>
</comment>
<name>A0A4R8IPH3_9GAMM</name>
<dbReference type="InterPro" id="IPR027417">
    <property type="entry name" value="P-loop_NTPase"/>
</dbReference>
<dbReference type="EMBL" id="SOQX01000002">
    <property type="protein sequence ID" value="TDY02408.1"/>
    <property type="molecule type" value="Genomic_DNA"/>
</dbReference>
<dbReference type="SUPFAM" id="SSF55271">
    <property type="entry name" value="DNA repair protein MutS, domain I"/>
    <property type="match status" value="1"/>
</dbReference>
<keyword evidence="3 9" id="KW-0547">Nucleotide-binding</keyword>
<dbReference type="Pfam" id="PF05188">
    <property type="entry name" value="MutS_II"/>
    <property type="match status" value="1"/>
</dbReference>
<evidence type="ECO:0000256" key="7">
    <source>
        <dbReference type="ARBA" id="ARBA00023204"/>
    </source>
</evidence>
<dbReference type="SUPFAM" id="SSF53150">
    <property type="entry name" value="DNA repair protein MutS, domain II"/>
    <property type="match status" value="1"/>
</dbReference>
<dbReference type="InterPro" id="IPR016151">
    <property type="entry name" value="DNA_mismatch_repair_MutS_N"/>
</dbReference>
<evidence type="ECO:0000256" key="1">
    <source>
        <dbReference type="ARBA" id="ARBA00006271"/>
    </source>
</evidence>
<evidence type="ECO:0000256" key="10">
    <source>
        <dbReference type="RuleBase" id="RU003756"/>
    </source>
</evidence>
<dbReference type="Proteomes" id="UP000294914">
    <property type="component" value="Unassembled WGS sequence"/>
</dbReference>
<evidence type="ECO:0000256" key="8">
    <source>
        <dbReference type="ARBA" id="ARBA00024647"/>
    </source>
</evidence>
<comment type="function">
    <text evidence="8 9">This protein is involved in the repair of mismatches in DNA. It is possible that it carries out the mismatch recognition step. This protein has a weak ATPase activity.</text>
</comment>
<dbReference type="Pfam" id="PF00488">
    <property type="entry name" value="MutS_V"/>
    <property type="match status" value="1"/>
</dbReference>
<dbReference type="Pfam" id="PF01624">
    <property type="entry name" value="MutS_I"/>
    <property type="match status" value="1"/>
</dbReference>
<dbReference type="SMART" id="SM00534">
    <property type="entry name" value="MUTSac"/>
    <property type="match status" value="1"/>
</dbReference>
<keyword evidence="7 9" id="KW-0234">DNA repair</keyword>
<comment type="similarity">
    <text evidence="1 9 10">Belongs to the DNA mismatch repair MutS family.</text>
</comment>
<dbReference type="InterPro" id="IPR007696">
    <property type="entry name" value="DNA_mismatch_repair_MutS_core"/>
</dbReference>
<keyword evidence="14" id="KW-1185">Reference proteome</keyword>
<dbReference type="FunFam" id="1.10.1420.10:FF:000002">
    <property type="entry name" value="DNA mismatch repair protein MutS"/>
    <property type="match status" value="1"/>
</dbReference>
<dbReference type="Gene3D" id="6.10.140.430">
    <property type="match status" value="1"/>
</dbReference>
<dbReference type="PANTHER" id="PTHR11361:SF34">
    <property type="entry name" value="DNA MISMATCH REPAIR PROTEIN MSH1, MITOCHONDRIAL"/>
    <property type="match status" value="1"/>
</dbReference>
<keyword evidence="5 9" id="KW-0067">ATP-binding</keyword>
<dbReference type="GO" id="GO:0030983">
    <property type="term" value="F:mismatched DNA binding"/>
    <property type="evidence" value="ECO:0007669"/>
    <property type="project" value="InterPro"/>
</dbReference>
<dbReference type="GO" id="GO:0006298">
    <property type="term" value="P:mismatch repair"/>
    <property type="evidence" value="ECO:0007669"/>
    <property type="project" value="UniProtKB-UniRule"/>
</dbReference>
<reference evidence="13 14" key="1">
    <citation type="submission" date="2019-03" db="EMBL/GenBank/DDBJ databases">
        <title>Genomic Encyclopedia of Type Strains, Phase IV (KMG-IV): sequencing the most valuable type-strain genomes for metagenomic binning, comparative biology and taxonomic classification.</title>
        <authorList>
            <person name="Goeker M."/>
        </authorList>
    </citation>
    <scope>NUCLEOTIDE SEQUENCE [LARGE SCALE GENOMIC DNA]</scope>
    <source>
        <strain evidence="13 14">DSM 16326</strain>
    </source>
</reference>
<accession>A0A4R8IPH3</accession>
<dbReference type="Pfam" id="PF05192">
    <property type="entry name" value="MutS_III"/>
    <property type="match status" value="1"/>
</dbReference>
<dbReference type="InterPro" id="IPR005748">
    <property type="entry name" value="DNA_mismatch_repair_MutS"/>
</dbReference>
<dbReference type="Pfam" id="PF05190">
    <property type="entry name" value="MutS_IV"/>
    <property type="match status" value="1"/>
</dbReference>